<accession>A0ABR0B9I7</accession>
<keyword evidence="3" id="KW-0732">Signal</keyword>
<evidence type="ECO:0000313" key="6">
    <source>
        <dbReference type="Proteomes" id="UP001234178"/>
    </source>
</evidence>
<feature type="domain" description="DUF4394" evidence="4">
    <location>
        <begin position="32"/>
        <end position="274"/>
    </location>
</feature>
<feature type="chain" id="PRO_5046501927" description="DUF4394 domain-containing protein" evidence="3">
    <location>
        <begin position="21"/>
        <end position="656"/>
    </location>
</feature>
<dbReference type="Proteomes" id="UP001234178">
    <property type="component" value="Unassembled WGS sequence"/>
</dbReference>
<dbReference type="EMBL" id="JAOYFB010000041">
    <property type="protein sequence ID" value="KAK4045248.1"/>
    <property type="molecule type" value="Genomic_DNA"/>
</dbReference>
<evidence type="ECO:0000313" key="5">
    <source>
        <dbReference type="EMBL" id="KAK4045248.1"/>
    </source>
</evidence>
<feature type="non-terminal residue" evidence="5">
    <location>
        <position position="1"/>
    </location>
</feature>
<gene>
    <name evidence="5" type="ORF">OUZ56_032657</name>
</gene>
<evidence type="ECO:0000256" key="3">
    <source>
        <dbReference type="SAM" id="SignalP"/>
    </source>
</evidence>
<dbReference type="InterPro" id="IPR024038">
    <property type="entry name" value="MYXO-CTERM"/>
</dbReference>
<feature type="signal peptide" evidence="3">
    <location>
        <begin position="1"/>
        <end position="20"/>
    </location>
</feature>
<feature type="transmembrane region" description="Helical" evidence="2">
    <location>
        <begin position="628"/>
        <end position="650"/>
    </location>
</feature>
<comment type="caution">
    <text evidence="5">The sequence shown here is derived from an EMBL/GenBank/DDBJ whole genome shotgun (WGS) entry which is preliminary data.</text>
</comment>
<organism evidence="5 6">
    <name type="scientific">Daphnia magna</name>
    <dbReference type="NCBI Taxonomy" id="35525"/>
    <lineage>
        <taxon>Eukaryota</taxon>
        <taxon>Metazoa</taxon>
        <taxon>Ecdysozoa</taxon>
        <taxon>Arthropoda</taxon>
        <taxon>Crustacea</taxon>
        <taxon>Branchiopoda</taxon>
        <taxon>Diplostraca</taxon>
        <taxon>Cladocera</taxon>
        <taxon>Anomopoda</taxon>
        <taxon>Daphniidae</taxon>
        <taxon>Daphnia</taxon>
    </lineage>
</organism>
<reference evidence="5 6" key="1">
    <citation type="journal article" date="2023" name="Nucleic Acids Res.">
        <title>The hologenome of Daphnia magna reveals possible DNA methylation and microbiome-mediated evolution of the host genome.</title>
        <authorList>
            <person name="Chaturvedi A."/>
            <person name="Li X."/>
            <person name="Dhandapani V."/>
            <person name="Marshall H."/>
            <person name="Kissane S."/>
            <person name="Cuenca-Cambronero M."/>
            <person name="Asole G."/>
            <person name="Calvet F."/>
            <person name="Ruiz-Romero M."/>
            <person name="Marangio P."/>
            <person name="Guigo R."/>
            <person name="Rago D."/>
            <person name="Mirbahai L."/>
            <person name="Eastwood N."/>
            <person name="Colbourne J.K."/>
            <person name="Zhou J."/>
            <person name="Mallon E."/>
            <person name="Orsini L."/>
        </authorList>
    </citation>
    <scope>NUCLEOTIDE SEQUENCE [LARGE SCALE GENOMIC DNA]</scope>
    <source>
        <strain evidence="5">LRV0_1</strain>
    </source>
</reference>
<feature type="domain" description="DUF4394" evidence="4">
    <location>
        <begin position="304"/>
        <end position="535"/>
    </location>
</feature>
<dbReference type="Pfam" id="PF14339">
    <property type="entry name" value="DUF4394"/>
    <property type="match status" value="2"/>
</dbReference>
<keyword evidence="2" id="KW-0812">Transmembrane</keyword>
<feature type="compositionally biased region" description="Low complexity" evidence="1">
    <location>
        <begin position="575"/>
        <end position="590"/>
    </location>
</feature>
<keyword evidence="2" id="KW-1133">Transmembrane helix</keyword>
<evidence type="ECO:0000259" key="4">
    <source>
        <dbReference type="Pfam" id="PF14339"/>
    </source>
</evidence>
<name>A0ABR0B9I7_9CRUS</name>
<dbReference type="InterPro" id="IPR025507">
    <property type="entry name" value="DUF4394"/>
</dbReference>
<feature type="region of interest" description="Disordered" evidence="1">
    <location>
        <begin position="557"/>
        <end position="620"/>
    </location>
</feature>
<keyword evidence="6" id="KW-1185">Reference proteome</keyword>
<evidence type="ECO:0000256" key="2">
    <source>
        <dbReference type="SAM" id="Phobius"/>
    </source>
</evidence>
<evidence type="ECO:0000256" key="1">
    <source>
        <dbReference type="SAM" id="MobiDB-lite"/>
    </source>
</evidence>
<sequence length="656" mass="64280">FHLSAALAAAAVLVPAAALAEPIVGLTASGKLVSLDSGNPGAAAAPRAIAGLVAGDKLNTIDFRPATGVLYGLGTSKQLYSIDLATAQATAVGPAIPAANVVTGTDWAFDFNPAIDRIRFVTSAAQNYVLNPANNAITANNAFAYAAGDAACTVLVCPTPAVVAVAYTNNRAATPGTALWGIDATQNTLVEVTAANGQFSVVNTRAPLKLNGATYDVTAVAGFDISPNSAVAYLTLNDANNATTKLYKADLTGANAGVLTDMGVVAGGEAIVDVSAAPVLAEAPLFALYNDSAARTSKLYPLAAKSPLGLGVGVAVPGLAAGETILSIDERPATGALYGISSAGILYTINPATGAAASVGVANGIDISSGVSIDFNPSVDRIRLVTGGGLNYRLHPDTGAIVATDGNLAYDAADGNAGKAPQVLSAAYVPAAFGGPTTLYELDLRSGAGNAFLVTQGTKAGVAPAVSPNLGTLFTVGGLLVPRQDGVNGAGFDIGADGTGYALFSPIPTVRNGVSDPVVARLYNVDLATGATRLGWTLPAAAGATELPVDFAIDLPVPPPPAPDGGGADGGTASDGGTVVADASADAATGMDGGGVVRPDAGTTGDGGSTGDAGTVDGEIDGSDGCSVGAGTGGVTSGALAVLGLALAAVRRRKRA</sequence>
<protein>
    <recommendedName>
        <fullName evidence="4">DUF4394 domain-containing protein</fullName>
    </recommendedName>
</protein>
<proteinExistence type="predicted"/>
<dbReference type="NCBIfam" id="TIGR03901">
    <property type="entry name" value="MYXO-CTERM"/>
    <property type="match status" value="1"/>
</dbReference>
<keyword evidence="2" id="KW-0472">Membrane</keyword>
<feature type="compositionally biased region" description="Gly residues" evidence="1">
    <location>
        <begin position="564"/>
        <end position="574"/>
    </location>
</feature>